<proteinExistence type="predicted"/>
<evidence type="ECO:0000259" key="1">
    <source>
        <dbReference type="SMART" id="SM00852"/>
    </source>
</evidence>
<evidence type="ECO:0000313" key="2">
    <source>
        <dbReference type="EMBL" id="ANO58091.1"/>
    </source>
</evidence>
<dbReference type="InterPro" id="IPR056596">
    <property type="entry name" value="FLAD1_M"/>
</dbReference>
<reference evidence="2" key="1">
    <citation type="submission" date="2015-11" db="EMBL/GenBank/DDBJ databases">
        <title>Genomes of Abundant and Widespread Viruses from the Deep Ocean.</title>
        <authorList>
            <person name="Mizuno C.M."/>
            <person name="Ghai R."/>
            <person name="Saghai A."/>
            <person name="Lopez-Garcia P."/>
            <person name="Rodriguez-Valera F."/>
        </authorList>
    </citation>
    <scope>NUCLEOTIDE SEQUENCE</scope>
</reference>
<protein>
    <submittedName>
        <fullName evidence="2">Competence/damage-inducible protein CinA</fullName>
    </submittedName>
</protein>
<dbReference type="Pfam" id="PF24102">
    <property type="entry name" value="FLAD1_M"/>
    <property type="match status" value="1"/>
</dbReference>
<dbReference type="CDD" id="cd00885">
    <property type="entry name" value="cinA"/>
    <property type="match status" value="1"/>
</dbReference>
<sequence length="251" mass="27803">MKKANKKINAAIVIIGNEILSGRTQDINVSFLAKWLNEQGVYVGEVRIIEDNEEAIINCIKEIKSSFKYIFTTGGIGPTHDDITSKSIAKAFNLSCGYHKEAYDILEKYYDPGQFNEGRKKMAKIPDQAELIYNPSSGAPGFIIENVFCLPGVPSILKSMIGGLKNKIIGGKKILSKTISISTVESEIAKPLEDIQNKFTNIEIGSYPFFKLGKVGVSIVMRSTEKDKIDDCSKQIISFIQRKKIQIVESG</sequence>
<dbReference type="AlphaFoldDB" id="A0A1B0Z1M0"/>
<dbReference type="PANTHER" id="PTHR13939">
    <property type="entry name" value="NICOTINAMIDE-NUCLEOTIDE AMIDOHYDROLASE PNCC"/>
    <property type="match status" value="1"/>
</dbReference>
<dbReference type="Pfam" id="PF00994">
    <property type="entry name" value="MoCF_biosynth"/>
    <property type="match status" value="1"/>
</dbReference>
<dbReference type="InterPro" id="IPR036425">
    <property type="entry name" value="MoaB/Mog-like_dom_sf"/>
</dbReference>
<accession>A0A1B0Z1M0</accession>
<organism evidence="2">
    <name type="scientific">uncultured Alphaproteobacteria bacterium</name>
    <dbReference type="NCBI Taxonomy" id="91750"/>
    <lineage>
        <taxon>Bacteria</taxon>
        <taxon>Pseudomonadati</taxon>
        <taxon>Pseudomonadota</taxon>
        <taxon>Alphaproteobacteria</taxon>
        <taxon>environmental samples</taxon>
    </lineage>
</organism>
<dbReference type="SUPFAM" id="SSF53218">
    <property type="entry name" value="Molybdenum cofactor biosynthesis proteins"/>
    <property type="match status" value="1"/>
</dbReference>
<feature type="domain" description="MoaB/Mog" evidence="1">
    <location>
        <begin position="11"/>
        <end position="172"/>
    </location>
</feature>
<dbReference type="Gene3D" id="3.40.980.10">
    <property type="entry name" value="MoaB/Mog-like domain"/>
    <property type="match status" value="1"/>
</dbReference>
<dbReference type="EMBL" id="KT997797">
    <property type="protein sequence ID" value="ANO58091.1"/>
    <property type="molecule type" value="Genomic_DNA"/>
</dbReference>
<dbReference type="InterPro" id="IPR001453">
    <property type="entry name" value="MoaB/Mog_dom"/>
</dbReference>
<dbReference type="PANTHER" id="PTHR13939:SF0">
    <property type="entry name" value="NMN AMIDOHYDROLASE-LIKE PROTEIN YFAY"/>
    <property type="match status" value="1"/>
</dbReference>
<name>A0A1B0Z1M0_9PROT</name>
<dbReference type="SMART" id="SM00852">
    <property type="entry name" value="MoCF_biosynth"/>
    <property type="match status" value="1"/>
</dbReference>
<dbReference type="InterPro" id="IPR050101">
    <property type="entry name" value="CinA"/>
</dbReference>